<dbReference type="InterPro" id="IPR002750">
    <property type="entry name" value="CobE/GbiG_C"/>
</dbReference>
<proteinExistence type="predicted"/>
<dbReference type="InterPro" id="IPR052553">
    <property type="entry name" value="CbiG_hydrolase"/>
</dbReference>
<evidence type="ECO:0000313" key="2">
    <source>
        <dbReference type="EMBL" id="MDR7275017.1"/>
    </source>
</evidence>
<evidence type="ECO:0000313" key="3">
    <source>
        <dbReference type="Proteomes" id="UP001183643"/>
    </source>
</evidence>
<dbReference type="EMBL" id="JAVDYB010000001">
    <property type="protein sequence ID" value="MDR7275017.1"/>
    <property type="molecule type" value="Genomic_DNA"/>
</dbReference>
<evidence type="ECO:0000259" key="1">
    <source>
        <dbReference type="Pfam" id="PF01890"/>
    </source>
</evidence>
<name>A0AAE3YLA2_9ACTN</name>
<dbReference type="Pfam" id="PF01890">
    <property type="entry name" value="CbiG_C"/>
    <property type="match status" value="1"/>
</dbReference>
<organism evidence="2 3">
    <name type="scientific">Catenuloplanes atrovinosus</name>
    <dbReference type="NCBI Taxonomy" id="137266"/>
    <lineage>
        <taxon>Bacteria</taxon>
        <taxon>Bacillati</taxon>
        <taxon>Actinomycetota</taxon>
        <taxon>Actinomycetes</taxon>
        <taxon>Micromonosporales</taxon>
        <taxon>Micromonosporaceae</taxon>
        <taxon>Catenuloplanes</taxon>
    </lineage>
</organism>
<reference evidence="2" key="1">
    <citation type="submission" date="2023-07" db="EMBL/GenBank/DDBJ databases">
        <title>Sequencing the genomes of 1000 actinobacteria strains.</title>
        <authorList>
            <person name="Klenk H.-P."/>
        </authorList>
    </citation>
    <scope>NUCLEOTIDE SEQUENCE</scope>
    <source>
        <strain evidence="2">DSM 44707</strain>
    </source>
</reference>
<protein>
    <submittedName>
        <fullName evidence="2">Cobalamin biosynthesis protein CbiG</fullName>
    </submittedName>
</protein>
<dbReference type="Proteomes" id="UP001183643">
    <property type="component" value="Unassembled WGS sequence"/>
</dbReference>
<comment type="caution">
    <text evidence="2">The sequence shown here is derived from an EMBL/GenBank/DDBJ whole genome shotgun (WGS) entry which is preliminary data.</text>
</comment>
<dbReference type="SUPFAM" id="SSF159664">
    <property type="entry name" value="CobE/GbiG C-terminal domain-like"/>
    <property type="match status" value="1"/>
</dbReference>
<feature type="domain" description="CobE/GbiG C-terminal" evidence="1">
    <location>
        <begin position="96"/>
        <end position="217"/>
    </location>
</feature>
<dbReference type="AlphaFoldDB" id="A0AAE3YLA2"/>
<keyword evidence="3" id="KW-1185">Reference proteome</keyword>
<dbReference type="Gene3D" id="3.30.420.180">
    <property type="entry name" value="CobE/GbiG C-terminal domain"/>
    <property type="match status" value="1"/>
</dbReference>
<accession>A0AAE3YLA2</accession>
<dbReference type="PANTHER" id="PTHR37477">
    <property type="entry name" value="COBALT-PRECORRIN-5A HYDROLASE"/>
    <property type="match status" value="1"/>
</dbReference>
<dbReference type="RefSeq" id="WP_310365445.1">
    <property type="nucleotide sequence ID" value="NZ_JAVDYB010000001.1"/>
</dbReference>
<dbReference type="GO" id="GO:0009236">
    <property type="term" value="P:cobalamin biosynthetic process"/>
    <property type="evidence" value="ECO:0007669"/>
    <property type="project" value="InterPro"/>
</dbReference>
<sequence length="231" mass="21950">MTTPTAAGPLVSAPPKGITATGPAAGAVRCRAVADSVAAGAVRGRAVADSVAAGAVRGRAVADSVAAGAGRGSAASGAEGGQAVAPAGAVRERWYAVGVGARPQVTAGELAGLIDRALAERAIAPEAVRLLATLDRRIAHPALRAIAAVHGWALIGFSADELATAGAPTASARVLGAVGTPSVAEAAALLAAAAHGDGTARLILPKRTAATAAVAIATSGQAGPAVADPPA</sequence>
<dbReference type="PANTHER" id="PTHR37477:SF1">
    <property type="entry name" value="COBALT-PRECORRIN-5A HYDROLASE"/>
    <property type="match status" value="1"/>
</dbReference>
<gene>
    <name evidence="2" type="ORF">J2S41_001795</name>
</gene>
<dbReference type="InterPro" id="IPR036518">
    <property type="entry name" value="CobE/GbiG_C_sf"/>
</dbReference>